<evidence type="ECO:0000313" key="3">
    <source>
        <dbReference type="Proteomes" id="UP000198949"/>
    </source>
</evidence>
<name>A0A1G6URZ7_9ACTN</name>
<dbReference type="STRING" id="58114.SAMN05216270_10435"/>
<feature type="transmembrane region" description="Helical" evidence="1">
    <location>
        <begin position="39"/>
        <end position="57"/>
    </location>
</feature>
<dbReference type="OrthoDB" id="5194093at2"/>
<accession>A0A1G6URZ7</accession>
<dbReference type="Proteomes" id="UP000198949">
    <property type="component" value="Unassembled WGS sequence"/>
</dbReference>
<feature type="transmembrane region" description="Helical" evidence="1">
    <location>
        <begin position="155"/>
        <end position="175"/>
    </location>
</feature>
<reference evidence="3" key="1">
    <citation type="submission" date="2016-10" db="EMBL/GenBank/DDBJ databases">
        <authorList>
            <person name="Varghese N."/>
            <person name="Submissions S."/>
        </authorList>
    </citation>
    <scope>NUCLEOTIDE SEQUENCE [LARGE SCALE GENOMIC DNA]</scope>
    <source>
        <strain evidence="3">CGMCC 4.3516</strain>
    </source>
</reference>
<evidence type="ECO:0000256" key="1">
    <source>
        <dbReference type="SAM" id="Phobius"/>
    </source>
</evidence>
<keyword evidence="1" id="KW-0812">Transmembrane</keyword>
<keyword evidence="3" id="KW-1185">Reference proteome</keyword>
<dbReference type="RefSeq" id="WP_091031744.1">
    <property type="nucleotide sequence ID" value="NZ_FNAD01000004.1"/>
</dbReference>
<feature type="transmembrane region" description="Helical" evidence="1">
    <location>
        <begin position="181"/>
        <end position="200"/>
    </location>
</feature>
<feature type="transmembrane region" description="Helical" evidence="1">
    <location>
        <begin position="85"/>
        <end position="103"/>
    </location>
</feature>
<dbReference type="AlphaFoldDB" id="A0A1G6URZ7"/>
<gene>
    <name evidence="2" type="ORF">SAMN05216270_10435</name>
</gene>
<evidence type="ECO:0000313" key="2">
    <source>
        <dbReference type="EMBL" id="SDD44200.1"/>
    </source>
</evidence>
<protein>
    <submittedName>
        <fullName evidence="2">Uncharacterized protein</fullName>
    </submittedName>
</protein>
<feature type="transmembrane region" description="Helical" evidence="1">
    <location>
        <begin position="63"/>
        <end position="80"/>
    </location>
</feature>
<dbReference type="EMBL" id="FNAD01000004">
    <property type="protein sequence ID" value="SDD44200.1"/>
    <property type="molecule type" value="Genomic_DNA"/>
</dbReference>
<feature type="transmembrane region" description="Helical" evidence="1">
    <location>
        <begin position="115"/>
        <end position="134"/>
    </location>
</feature>
<keyword evidence="1" id="KW-1133">Transmembrane helix</keyword>
<sequence>MSDVQRGLVQALREGARERLKAARGGGITWARRIAPAPVLLRLTVALTLFVAAELAVPPEWGASGFHIAAASLFALAAALRPAGVAPLLAIAFVLVSWLLGGVLDRESDGDPSLWTAAALACLLYTAHATAAVTQRLRTTTAVDGEIILTWVRHLGLVLASTVAAAGTLALFTAFFTGLTAGFAVAAGIVAAVTVIYLLARSLHKNP</sequence>
<keyword evidence="1" id="KW-0472">Membrane</keyword>
<proteinExistence type="predicted"/>
<organism evidence="2 3">
    <name type="scientific">Glycomyces harbinensis</name>
    <dbReference type="NCBI Taxonomy" id="58114"/>
    <lineage>
        <taxon>Bacteria</taxon>
        <taxon>Bacillati</taxon>
        <taxon>Actinomycetota</taxon>
        <taxon>Actinomycetes</taxon>
        <taxon>Glycomycetales</taxon>
        <taxon>Glycomycetaceae</taxon>
        <taxon>Glycomyces</taxon>
    </lineage>
</organism>